<keyword evidence="2" id="KW-1185">Reference proteome</keyword>
<protein>
    <submittedName>
        <fullName evidence="1">Uncharacterized protein</fullName>
    </submittedName>
</protein>
<evidence type="ECO:0000313" key="2">
    <source>
        <dbReference type="Proteomes" id="UP000636709"/>
    </source>
</evidence>
<dbReference type="AlphaFoldDB" id="A0A835AZK4"/>
<organism evidence="1 2">
    <name type="scientific">Digitaria exilis</name>
    <dbReference type="NCBI Taxonomy" id="1010633"/>
    <lineage>
        <taxon>Eukaryota</taxon>
        <taxon>Viridiplantae</taxon>
        <taxon>Streptophyta</taxon>
        <taxon>Embryophyta</taxon>
        <taxon>Tracheophyta</taxon>
        <taxon>Spermatophyta</taxon>
        <taxon>Magnoliopsida</taxon>
        <taxon>Liliopsida</taxon>
        <taxon>Poales</taxon>
        <taxon>Poaceae</taxon>
        <taxon>PACMAD clade</taxon>
        <taxon>Panicoideae</taxon>
        <taxon>Panicodae</taxon>
        <taxon>Paniceae</taxon>
        <taxon>Anthephorinae</taxon>
        <taxon>Digitaria</taxon>
    </lineage>
</organism>
<evidence type="ECO:0000313" key="1">
    <source>
        <dbReference type="EMBL" id="KAF8680666.1"/>
    </source>
</evidence>
<proteinExistence type="predicted"/>
<dbReference type="Proteomes" id="UP000636709">
    <property type="component" value="Unassembled WGS sequence"/>
</dbReference>
<sequence length="20" mass="2344">MSPMQVLGLIKEEINVRRMV</sequence>
<reference evidence="1" key="1">
    <citation type="submission" date="2020-07" db="EMBL/GenBank/DDBJ databases">
        <title>Genome sequence and genetic diversity analysis of an under-domesticated orphan crop, white fonio (Digitaria exilis).</title>
        <authorList>
            <person name="Bennetzen J.L."/>
            <person name="Chen S."/>
            <person name="Ma X."/>
            <person name="Wang X."/>
            <person name="Yssel A.E.J."/>
            <person name="Chaluvadi S.R."/>
            <person name="Johnson M."/>
            <person name="Gangashetty P."/>
            <person name="Hamidou F."/>
            <person name="Sanogo M.D."/>
            <person name="Zwaenepoel A."/>
            <person name="Wallace J."/>
            <person name="Van De Peer Y."/>
            <person name="Van Deynze A."/>
        </authorList>
    </citation>
    <scope>NUCLEOTIDE SEQUENCE</scope>
    <source>
        <tissue evidence="1">Leaves</tissue>
    </source>
</reference>
<gene>
    <name evidence="1" type="ORF">HU200_045699</name>
</gene>
<comment type="caution">
    <text evidence="1">The sequence shown here is derived from an EMBL/GenBank/DDBJ whole genome shotgun (WGS) entry which is preliminary data.</text>
</comment>
<dbReference type="EMBL" id="JACEFO010002121">
    <property type="protein sequence ID" value="KAF8680666.1"/>
    <property type="molecule type" value="Genomic_DNA"/>
</dbReference>
<accession>A0A835AZK4</accession>
<name>A0A835AZK4_9POAL</name>